<dbReference type="EMBL" id="JAAGWQ010000192">
    <property type="protein sequence ID" value="KAF5660668.1"/>
    <property type="molecule type" value="Genomic_DNA"/>
</dbReference>
<dbReference type="AlphaFoldDB" id="A0A8H5T0M5"/>
<feature type="transmembrane region" description="Helical" evidence="1">
    <location>
        <begin position="57"/>
        <end position="76"/>
    </location>
</feature>
<accession>A0A8H5T0M5</accession>
<feature type="transmembrane region" description="Helical" evidence="1">
    <location>
        <begin position="242"/>
        <end position="267"/>
    </location>
</feature>
<evidence type="ECO:0000313" key="3">
    <source>
        <dbReference type="Proteomes" id="UP000567885"/>
    </source>
</evidence>
<reference evidence="2 3" key="1">
    <citation type="submission" date="2020-05" db="EMBL/GenBank/DDBJ databases">
        <title>Identification and distribution of gene clusters putatively required for synthesis of sphingolipid metabolism inhibitors in phylogenetically diverse species of the filamentous fungus Fusarium.</title>
        <authorList>
            <person name="Kim H.-S."/>
            <person name="Busman M."/>
            <person name="Brown D.W."/>
            <person name="Divon H."/>
            <person name="Uhlig S."/>
            <person name="Proctor R.H."/>
        </authorList>
    </citation>
    <scope>NUCLEOTIDE SEQUENCE [LARGE SCALE GENOMIC DNA]</scope>
    <source>
        <strain evidence="2 3">NRRL 20693</strain>
    </source>
</reference>
<evidence type="ECO:0000313" key="2">
    <source>
        <dbReference type="EMBL" id="KAF5660668.1"/>
    </source>
</evidence>
<keyword evidence="3" id="KW-1185">Reference proteome</keyword>
<keyword evidence="1" id="KW-0812">Transmembrane</keyword>
<sequence length="489" mass="56116">MTWVSWRVFAEYLQVSIATKPATFSTVWLLRFQKDASAYSTLCLISNFWKRGLESKAAMCFIIFAALFILAFPTVAGSMTGYTPYNEPYITTTENRLIGLSDIYPLAYLIHDGERIDGFRNNHAVPWKNITAITGVTRAWKKGVSYNEMYQSIYNEFQGQKIDWPPLNISAFYLPSDPFYWNWTGHQEGSGISTGVREENSYGDLSRMRYIVDDVVYDSAEVNEHGVCQPFKQMDSMQKYQWGFSFLQLFATMILLQLWSFGLAILWTETHRTLKLNHHAAASGGWKGFLEFTDTIKLQLKHFGIDSSSLKDDQLDHEIEKVLQGGNISSPPFAERHLSIWRWTWNKKQWIAVILSFAPLISVDHLYRFEGFASFKPFIPRDAIIFSILYATFSLIVTFIIATSVRQRIITYFLAAGFCVPFFWYHALVRDMVLPGVIIGAVLAMSIGSTRGSRIVLFAVPTCCNYLVILALFIFFFTEEFVFGQVFDR</sequence>
<keyword evidence="1" id="KW-1133">Transmembrane helix</keyword>
<dbReference type="Proteomes" id="UP000567885">
    <property type="component" value="Unassembled WGS sequence"/>
</dbReference>
<keyword evidence="1" id="KW-0472">Membrane</keyword>
<dbReference type="OrthoDB" id="3903561at2759"/>
<feature type="transmembrane region" description="Helical" evidence="1">
    <location>
        <begin position="350"/>
        <end position="367"/>
    </location>
</feature>
<feature type="transmembrane region" description="Helical" evidence="1">
    <location>
        <begin position="455"/>
        <end position="477"/>
    </location>
</feature>
<comment type="caution">
    <text evidence="2">The sequence shown here is derived from an EMBL/GenBank/DDBJ whole genome shotgun (WGS) entry which is preliminary data.</text>
</comment>
<organism evidence="2 3">
    <name type="scientific">Fusarium heterosporum</name>
    <dbReference type="NCBI Taxonomy" id="42747"/>
    <lineage>
        <taxon>Eukaryota</taxon>
        <taxon>Fungi</taxon>
        <taxon>Dikarya</taxon>
        <taxon>Ascomycota</taxon>
        <taxon>Pezizomycotina</taxon>
        <taxon>Sordariomycetes</taxon>
        <taxon>Hypocreomycetidae</taxon>
        <taxon>Hypocreales</taxon>
        <taxon>Nectriaceae</taxon>
        <taxon>Fusarium</taxon>
        <taxon>Fusarium heterosporum species complex</taxon>
    </lineage>
</organism>
<gene>
    <name evidence="2" type="ORF">FHETE_8831</name>
</gene>
<evidence type="ECO:0000256" key="1">
    <source>
        <dbReference type="SAM" id="Phobius"/>
    </source>
</evidence>
<feature type="transmembrane region" description="Helical" evidence="1">
    <location>
        <begin position="432"/>
        <end position="448"/>
    </location>
</feature>
<protein>
    <submittedName>
        <fullName evidence="2">Uncharacterized protein</fullName>
    </submittedName>
</protein>
<proteinExistence type="predicted"/>
<name>A0A8H5T0M5_FUSHE</name>
<feature type="transmembrane region" description="Helical" evidence="1">
    <location>
        <begin position="409"/>
        <end position="426"/>
    </location>
</feature>
<feature type="transmembrane region" description="Helical" evidence="1">
    <location>
        <begin position="383"/>
        <end position="402"/>
    </location>
</feature>